<comment type="cofactor">
    <cofactor evidence="7 8">
        <name>FMNH2</name>
        <dbReference type="ChEBI" id="CHEBI:57618"/>
    </cofactor>
    <text evidence="7 8">Reduced FMN (FMNH(2)).</text>
</comment>
<keyword evidence="7" id="KW-0274">FAD</keyword>
<comment type="catalytic activity">
    <reaction evidence="7 8">
        <text>5-O-(1-carboxyvinyl)-3-phosphoshikimate = chorismate + phosphate</text>
        <dbReference type="Rhea" id="RHEA:21020"/>
        <dbReference type="ChEBI" id="CHEBI:29748"/>
        <dbReference type="ChEBI" id="CHEBI:43474"/>
        <dbReference type="ChEBI" id="CHEBI:57701"/>
        <dbReference type="EC" id="4.2.3.5"/>
    </reaction>
</comment>
<feature type="binding site" evidence="7">
    <location>
        <position position="353"/>
    </location>
    <ligand>
        <name>FMN</name>
        <dbReference type="ChEBI" id="CHEBI:58210"/>
    </ligand>
</feature>
<evidence type="ECO:0000256" key="6">
    <source>
        <dbReference type="ARBA" id="ARBA00023239"/>
    </source>
</evidence>
<dbReference type="Pfam" id="PF01264">
    <property type="entry name" value="Chorismate_synt"/>
    <property type="match status" value="1"/>
</dbReference>
<keyword evidence="6 7" id="KW-0456">Lyase</keyword>
<keyword evidence="5 7" id="KW-0057">Aromatic amino acid biosynthesis</keyword>
<reference evidence="9 10" key="1">
    <citation type="submission" date="2018-05" db="EMBL/GenBank/DDBJ databases">
        <title>Genomic Encyclopedia of Type Strains, Phase I: the one thousand microbial genomes (KMG-I) project.</title>
        <authorList>
            <person name="Kyrpides N."/>
        </authorList>
    </citation>
    <scope>NUCLEOTIDE SEQUENCE [LARGE SCALE GENOMIC DNA]</scope>
    <source>
        <strain evidence="9 10">DSM 15611</strain>
    </source>
</reference>
<dbReference type="PROSITE" id="PS00788">
    <property type="entry name" value="CHORISMATE_SYNTHASE_2"/>
    <property type="match status" value="1"/>
</dbReference>
<dbReference type="GO" id="GO:0010181">
    <property type="term" value="F:FMN binding"/>
    <property type="evidence" value="ECO:0007669"/>
    <property type="project" value="TreeGrafter"/>
</dbReference>
<dbReference type="FunFam" id="3.60.150.10:FF:000003">
    <property type="entry name" value="Chorismate synthase"/>
    <property type="match status" value="1"/>
</dbReference>
<dbReference type="UniPathway" id="UPA00053">
    <property type="reaction ID" value="UER00090"/>
</dbReference>
<evidence type="ECO:0000256" key="7">
    <source>
        <dbReference type="HAMAP-Rule" id="MF_00300"/>
    </source>
</evidence>
<dbReference type="STRING" id="1122991.GCA_000613445_03076"/>
<dbReference type="GO" id="GO:0004107">
    <property type="term" value="F:chorismate synthase activity"/>
    <property type="evidence" value="ECO:0007669"/>
    <property type="project" value="UniProtKB-UniRule"/>
</dbReference>
<gene>
    <name evidence="7" type="primary">aroC</name>
    <name evidence="9" type="ORF">EJ73_00357</name>
</gene>
<dbReference type="SUPFAM" id="SSF103263">
    <property type="entry name" value="Chorismate synthase, AroC"/>
    <property type="match status" value="1"/>
</dbReference>
<sequence length="389" mass="42371">MQLLKLIDLKIEMFTHPLNEQTSSHITIMRNTFGNLFTLTTYGESHGPAIGGVVDGMPAGIEIDLDFIQSELNRRRPGQSKLTTSRNEADRVELLSGVFEGKSTGTPIGFVVRNSNQQSKDYDNMRRLFRPSHADYTYFNKYGLRDYRGGGRSSARITVARVVGGALAKLALKQIGIGISAYVSQVGDIALQNDYRLYNLENVETNPVRCPDETAAKRMEQLILDVKAEGDTVGGVVTCVIKGCPVGIGEPEFDKLHARLGYAMLGINAVKGFEIGEGFHFAECKGSEVNDVFASDDGQVYTRTNHSGGIQGGISNGQDIFFRVAFKPVATVLMQQDTVDEEGAPTTFVARGRHDPCVVPRAVPIVEAMAAMVVMDNLAMAGHRFAAND</sequence>
<dbReference type="EMBL" id="QJJX01000003">
    <property type="protein sequence ID" value="PXX24116.1"/>
    <property type="molecule type" value="Genomic_DNA"/>
</dbReference>
<dbReference type="EC" id="4.2.3.5" evidence="3 7"/>
<evidence type="ECO:0000256" key="5">
    <source>
        <dbReference type="ARBA" id="ARBA00023141"/>
    </source>
</evidence>
<dbReference type="GO" id="GO:0005829">
    <property type="term" value="C:cytosol"/>
    <property type="evidence" value="ECO:0007669"/>
    <property type="project" value="TreeGrafter"/>
</dbReference>
<dbReference type="PANTHER" id="PTHR21085">
    <property type="entry name" value="CHORISMATE SYNTHASE"/>
    <property type="match status" value="1"/>
</dbReference>
<feature type="binding site" evidence="7">
    <location>
        <begin position="327"/>
        <end position="331"/>
    </location>
    <ligand>
        <name>FMN</name>
        <dbReference type="ChEBI" id="CHEBI:58210"/>
    </ligand>
</feature>
<dbReference type="HAMAP" id="MF_00300">
    <property type="entry name" value="Chorismate_synth"/>
    <property type="match status" value="1"/>
</dbReference>
<comment type="similarity">
    <text evidence="2 7 8">Belongs to the chorismate synthase family.</text>
</comment>
<dbReference type="InterPro" id="IPR000453">
    <property type="entry name" value="Chorismate_synth"/>
</dbReference>
<dbReference type="GO" id="GO:0009073">
    <property type="term" value="P:aromatic amino acid family biosynthetic process"/>
    <property type="evidence" value="ECO:0007669"/>
    <property type="project" value="UniProtKB-KW"/>
</dbReference>
<evidence type="ECO:0000256" key="3">
    <source>
        <dbReference type="ARBA" id="ARBA00013036"/>
    </source>
</evidence>
<name>A0A318I3X3_9BACT</name>
<feature type="binding site" evidence="7">
    <location>
        <position position="81"/>
    </location>
    <ligand>
        <name>NADP(+)</name>
        <dbReference type="ChEBI" id="CHEBI:58349"/>
    </ligand>
</feature>
<keyword evidence="7" id="KW-0288">FMN</keyword>
<keyword evidence="7" id="KW-0285">Flavoprotein</keyword>
<feature type="binding site" evidence="7">
    <location>
        <position position="75"/>
    </location>
    <ligand>
        <name>NADP(+)</name>
        <dbReference type="ChEBI" id="CHEBI:58349"/>
    </ligand>
</feature>
<comment type="function">
    <text evidence="7">Catalyzes the anti-1,4-elimination of the C-3 phosphate and the C-6 proR hydrogen from 5-enolpyruvylshikimate-3-phosphate (EPSP) to yield chorismate, which is the branch point compound that serves as the starting substrate for the three terminal pathways of aromatic amino acid biosynthesis. This reaction introduces a second double bond into the aromatic ring system.</text>
</comment>
<feature type="binding site" evidence="7">
    <location>
        <position position="312"/>
    </location>
    <ligand>
        <name>FMN</name>
        <dbReference type="ChEBI" id="CHEBI:58210"/>
    </ligand>
</feature>
<accession>A0A318I3X3</accession>
<evidence type="ECO:0000313" key="9">
    <source>
        <dbReference type="EMBL" id="PXX24116.1"/>
    </source>
</evidence>
<keyword evidence="4 7" id="KW-0028">Amino-acid biosynthesis</keyword>
<dbReference type="Gene3D" id="3.60.150.10">
    <property type="entry name" value="Chorismate synthase AroC"/>
    <property type="match status" value="1"/>
</dbReference>
<evidence type="ECO:0000256" key="8">
    <source>
        <dbReference type="RuleBase" id="RU000605"/>
    </source>
</evidence>
<comment type="caution">
    <text evidence="9">The sequence shown here is derived from an EMBL/GenBank/DDBJ whole genome shotgun (WGS) entry which is preliminary data.</text>
</comment>
<dbReference type="GO" id="GO:0008652">
    <property type="term" value="P:amino acid biosynthetic process"/>
    <property type="evidence" value="ECO:0007669"/>
    <property type="project" value="UniProtKB-KW"/>
</dbReference>
<feature type="binding site" evidence="7">
    <location>
        <begin position="268"/>
        <end position="269"/>
    </location>
    <ligand>
        <name>FMN</name>
        <dbReference type="ChEBI" id="CHEBI:58210"/>
    </ligand>
</feature>
<dbReference type="PROSITE" id="PS00789">
    <property type="entry name" value="CHORISMATE_SYNTHASE_3"/>
    <property type="match status" value="1"/>
</dbReference>
<evidence type="ECO:0000256" key="4">
    <source>
        <dbReference type="ARBA" id="ARBA00022605"/>
    </source>
</evidence>
<dbReference type="PROSITE" id="PS00787">
    <property type="entry name" value="CHORISMATE_SYNTHASE_1"/>
    <property type="match status" value="1"/>
</dbReference>
<dbReference type="GO" id="GO:0009423">
    <property type="term" value="P:chorismate biosynthetic process"/>
    <property type="evidence" value="ECO:0007669"/>
    <property type="project" value="UniProtKB-UniRule"/>
</dbReference>
<evidence type="ECO:0000313" key="10">
    <source>
        <dbReference type="Proteomes" id="UP000248314"/>
    </source>
</evidence>
<feature type="binding site" evidence="7">
    <location>
        <begin position="152"/>
        <end position="154"/>
    </location>
    <ligand>
        <name>FMN</name>
        <dbReference type="ChEBI" id="CHEBI:58210"/>
    </ligand>
</feature>
<keyword evidence="7" id="KW-0521">NADP</keyword>
<keyword evidence="10" id="KW-1185">Reference proteome</keyword>
<dbReference type="NCBIfam" id="TIGR00033">
    <property type="entry name" value="aroC"/>
    <property type="match status" value="1"/>
</dbReference>
<comment type="subunit">
    <text evidence="7">Homotetramer.</text>
</comment>
<dbReference type="PIRSF" id="PIRSF001456">
    <property type="entry name" value="Chorismate_synth"/>
    <property type="match status" value="1"/>
</dbReference>
<evidence type="ECO:0000256" key="1">
    <source>
        <dbReference type="ARBA" id="ARBA00005044"/>
    </source>
</evidence>
<dbReference type="NCBIfam" id="NF003793">
    <property type="entry name" value="PRK05382.1"/>
    <property type="match status" value="1"/>
</dbReference>
<evidence type="ECO:0000256" key="2">
    <source>
        <dbReference type="ARBA" id="ARBA00008014"/>
    </source>
</evidence>
<comment type="pathway">
    <text evidence="1 7 8">Metabolic intermediate biosynthesis; chorismate biosynthesis; chorismate from D-erythrose 4-phosphate and phosphoenolpyruvate: step 7/7.</text>
</comment>
<dbReference type="PANTHER" id="PTHR21085:SF0">
    <property type="entry name" value="CHORISMATE SYNTHASE"/>
    <property type="match status" value="1"/>
</dbReference>
<dbReference type="AlphaFoldDB" id="A0A318I3X3"/>
<dbReference type="InterPro" id="IPR020541">
    <property type="entry name" value="Chorismate_synthase_CS"/>
</dbReference>
<dbReference type="InterPro" id="IPR035904">
    <property type="entry name" value="Chorismate_synth_AroC_sf"/>
</dbReference>
<proteinExistence type="inferred from homology"/>
<dbReference type="Proteomes" id="UP000248314">
    <property type="component" value="Unassembled WGS sequence"/>
</dbReference>
<dbReference type="CDD" id="cd07304">
    <property type="entry name" value="Chorismate_synthase"/>
    <property type="match status" value="1"/>
</dbReference>
<organism evidence="9 10">
    <name type="scientific">Hoylesella shahii DSM 15611 = JCM 12083</name>
    <dbReference type="NCBI Taxonomy" id="1122991"/>
    <lineage>
        <taxon>Bacteria</taxon>
        <taxon>Pseudomonadati</taxon>
        <taxon>Bacteroidota</taxon>
        <taxon>Bacteroidia</taxon>
        <taxon>Bacteroidales</taxon>
        <taxon>Prevotellaceae</taxon>
        <taxon>Hoylesella</taxon>
    </lineage>
</organism>
<protein>
    <recommendedName>
        <fullName evidence="3 7">Chorismate synthase</fullName>
        <shortName evidence="7">CS</shortName>
        <ecNumber evidence="3 7">4.2.3.5</ecNumber>
    </recommendedName>
    <alternativeName>
        <fullName evidence="7">5-enolpyruvylshikimate-3-phosphate phospholyase</fullName>
    </alternativeName>
</protein>